<protein>
    <submittedName>
        <fullName evidence="2">Uncharacterized protein</fullName>
    </submittedName>
</protein>
<organism evidence="2 3">
    <name type="scientific">Vallitalea pronyensis</name>
    <dbReference type="NCBI Taxonomy" id="1348613"/>
    <lineage>
        <taxon>Bacteria</taxon>
        <taxon>Bacillati</taxon>
        <taxon>Bacillota</taxon>
        <taxon>Clostridia</taxon>
        <taxon>Lachnospirales</taxon>
        <taxon>Vallitaleaceae</taxon>
        <taxon>Vallitalea</taxon>
    </lineage>
</organism>
<proteinExistence type="predicted"/>
<dbReference type="Proteomes" id="UP000683246">
    <property type="component" value="Chromosome"/>
</dbReference>
<accession>A0A8J8MJ82</accession>
<evidence type="ECO:0000256" key="1">
    <source>
        <dbReference type="SAM" id="Coils"/>
    </source>
</evidence>
<dbReference type="EMBL" id="CP058649">
    <property type="protein sequence ID" value="QUI22832.1"/>
    <property type="molecule type" value="Genomic_DNA"/>
</dbReference>
<dbReference type="KEGG" id="vpy:HZI73_11265"/>
<reference evidence="2" key="1">
    <citation type="submission" date="2020-07" db="EMBL/GenBank/DDBJ databases">
        <title>Vallitalea pronyensis genome.</title>
        <authorList>
            <person name="Postec A."/>
        </authorList>
    </citation>
    <scope>NUCLEOTIDE SEQUENCE</scope>
    <source>
        <strain evidence="2">FatNI3</strain>
    </source>
</reference>
<evidence type="ECO:0000313" key="3">
    <source>
        <dbReference type="Proteomes" id="UP000683246"/>
    </source>
</evidence>
<dbReference type="RefSeq" id="WP_212698327.1">
    <property type="nucleotide sequence ID" value="NZ_CP058649.1"/>
</dbReference>
<feature type="coiled-coil region" evidence="1">
    <location>
        <begin position="60"/>
        <end position="101"/>
    </location>
</feature>
<evidence type="ECO:0000313" key="2">
    <source>
        <dbReference type="EMBL" id="QUI22832.1"/>
    </source>
</evidence>
<gene>
    <name evidence="2" type="ORF">HZI73_11265</name>
</gene>
<dbReference type="AlphaFoldDB" id="A0A8J8MJ82"/>
<keyword evidence="1" id="KW-0175">Coiled coil</keyword>
<name>A0A8J8MJ82_9FIRM</name>
<sequence length="107" mass="12870">MEEVIGYLKKRNQLVYDINCIKKYIEGGDYDKSLKRAWERYKQELIHINNQIDQIREPQLKAFEEEKDKIVSAIQEHEREIKLLKKQLKELDRLIVKLQTTECLPLA</sequence>
<keyword evidence="3" id="KW-1185">Reference proteome</keyword>